<reference evidence="2 3" key="1">
    <citation type="journal article" date="2012" name="Genome Biol.">
        <title>Genome and low-iron response of an oceanic diatom adapted to chronic iron limitation.</title>
        <authorList>
            <person name="Lommer M."/>
            <person name="Specht M."/>
            <person name="Roy A.S."/>
            <person name="Kraemer L."/>
            <person name="Andreson R."/>
            <person name="Gutowska M.A."/>
            <person name="Wolf J."/>
            <person name="Bergner S.V."/>
            <person name="Schilhabel M.B."/>
            <person name="Klostermeier U.C."/>
            <person name="Beiko R.G."/>
            <person name="Rosenstiel P."/>
            <person name="Hippler M."/>
            <person name="Laroche J."/>
        </authorList>
    </citation>
    <scope>NUCLEOTIDE SEQUENCE [LARGE SCALE GENOMIC DNA]</scope>
    <source>
        <strain evidence="2 3">CCMP1005</strain>
    </source>
</reference>
<comment type="caution">
    <text evidence="2">The sequence shown here is derived from an EMBL/GenBank/DDBJ whole genome shotgun (WGS) entry which is preliminary data.</text>
</comment>
<feature type="region of interest" description="Disordered" evidence="1">
    <location>
        <begin position="71"/>
        <end position="90"/>
    </location>
</feature>
<dbReference type="AlphaFoldDB" id="K0SEV0"/>
<sequence length="90" mass="9471">MAHNLPQPKSNMAIWMWPCLGSSPTSAGFQEKSLWGITDGRVGNRPFGEASCSPGRALAVAADRTCGGGSDPGPLSWVGPWPDSFNDPNL</sequence>
<evidence type="ECO:0000313" key="3">
    <source>
        <dbReference type="Proteomes" id="UP000266841"/>
    </source>
</evidence>
<organism evidence="2 3">
    <name type="scientific">Thalassiosira oceanica</name>
    <name type="common">Marine diatom</name>
    <dbReference type="NCBI Taxonomy" id="159749"/>
    <lineage>
        <taxon>Eukaryota</taxon>
        <taxon>Sar</taxon>
        <taxon>Stramenopiles</taxon>
        <taxon>Ochrophyta</taxon>
        <taxon>Bacillariophyta</taxon>
        <taxon>Coscinodiscophyceae</taxon>
        <taxon>Thalassiosirophycidae</taxon>
        <taxon>Thalassiosirales</taxon>
        <taxon>Thalassiosiraceae</taxon>
        <taxon>Thalassiosira</taxon>
    </lineage>
</organism>
<evidence type="ECO:0000256" key="1">
    <source>
        <dbReference type="SAM" id="MobiDB-lite"/>
    </source>
</evidence>
<dbReference type="Proteomes" id="UP000266841">
    <property type="component" value="Unassembled WGS sequence"/>
</dbReference>
<keyword evidence="3" id="KW-1185">Reference proteome</keyword>
<dbReference type="EMBL" id="AGNL01017916">
    <property type="protein sequence ID" value="EJK63885.1"/>
    <property type="molecule type" value="Genomic_DNA"/>
</dbReference>
<name>K0SEV0_THAOC</name>
<proteinExistence type="predicted"/>
<accession>K0SEV0</accession>
<evidence type="ECO:0000313" key="2">
    <source>
        <dbReference type="EMBL" id="EJK63885.1"/>
    </source>
</evidence>
<gene>
    <name evidence="2" type="ORF">THAOC_15434</name>
</gene>
<protein>
    <submittedName>
        <fullName evidence="2">Uncharacterized protein</fullName>
    </submittedName>
</protein>